<keyword evidence="2" id="KW-1185">Reference proteome</keyword>
<proteinExistence type="predicted"/>
<evidence type="ECO:0000313" key="1">
    <source>
        <dbReference type="EMBL" id="AQS58438.1"/>
    </source>
</evidence>
<name>A0A1S6IUH5_9FIRM</name>
<organism evidence="1 2">
    <name type="scientific">Desulforamulus ferrireducens</name>
    <dbReference type="NCBI Taxonomy" id="1833852"/>
    <lineage>
        <taxon>Bacteria</taxon>
        <taxon>Bacillati</taxon>
        <taxon>Bacillota</taxon>
        <taxon>Clostridia</taxon>
        <taxon>Eubacteriales</taxon>
        <taxon>Peptococcaceae</taxon>
        <taxon>Desulforamulus</taxon>
    </lineage>
</organism>
<dbReference type="STRING" id="1833852.B0537_04640"/>
<sequence>MSYSNTEEATRLSTTVFYKKLIIKNSGWDYLLKFFIEKQYSSERKSGFLTISSGHDYYEFNYIYRQPVYIWQYNFKTGTIDKVESFTTELAEVYIDKRLGLLEARGKKTVVSKFINELHLSGKDLVIDDLEVHPKVILRYLGHNGLDFSITRVRIRDFQINENISGNCTLRVKGYKESLQIIEDYYEQIDCINFELNYLSNKPVNVTIYKTGRMVIGKVEDLTDKDILEELRKIVSGVIKNV</sequence>
<accession>A0A1S6IUH5</accession>
<dbReference type="KEGG" id="dfg:B0537_04640"/>
<protein>
    <submittedName>
        <fullName evidence="1">Uncharacterized protein</fullName>
    </submittedName>
</protein>
<dbReference type="Proteomes" id="UP000189464">
    <property type="component" value="Chromosome"/>
</dbReference>
<reference evidence="1 2" key="1">
    <citation type="journal article" date="2016" name="Int. J. Syst. Evol. Microbiol.">
        <title>Desulfotomaculum ferrireducens sp. nov., a moderately thermophilic sulfate-reducing and dissimilatory Fe(III)-reducing bacterium isolated from compost.</title>
        <authorList>
            <person name="Yang G."/>
            <person name="Guo J."/>
            <person name="Zhuang L."/>
            <person name="Yuan Y."/>
            <person name="Zhou S."/>
        </authorList>
    </citation>
    <scope>NUCLEOTIDE SEQUENCE [LARGE SCALE GENOMIC DNA]</scope>
    <source>
        <strain evidence="1 2">GSS09</strain>
    </source>
</reference>
<gene>
    <name evidence="1" type="ORF">B0537_04640</name>
</gene>
<dbReference type="AlphaFoldDB" id="A0A1S6IUH5"/>
<dbReference type="EMBL" id="CP019698">
    <property type="protein sequence ID" value="AQS58438.1"/>
    <property type="molecule type" value="Genomic_DNA"/>
</dbReference>
<evidence type="ECO:0000313" key="2">
    <source>
        <dbReference type="Proteomes" id="UP000189464"/>
    </source>
</evidence>